<keyword evidence="7" id="KW-1185">Reference proteome</keyword>
<dbReference type="Pfam" id="PF13424">
    <property type="entry name" value="TPR_12"/>
    <property type="match status" value="2"/>
</dbReference>
<reference evidence="7" key="1">
    <citation type="journal article" date="2019" name="Int. J. Syst. Evol. Microbiol.">
        <title>The Global Catalogue of Microorganisms (GCM) 10K type strain sequencing project: providing services to taxonomists for standard genome sequencing and annotation.</title>
        <authorList>
            <consortium name="The Broad Institute Genomics Platform"/>
            <consortium name="The Broad Institute Genome Sequencing Center for Infectious Disease"/>
            <person name="Wu L."/>
            <person name="Ma J."/>
        </authorList>
    </citation>
    <scope>NUCLEOTIDE SEQUENCE [LARGE SCALE GENOMIC DNA]</scope>
    <source>
        <strain evidence="7">CGMCC 4.7106</strain>
    </source>
</reference>
<evidence type="ECO:0000256" key="4">
    <source>
        <dbReference type="PROSITE-ProRule" id="PRU01091"/>
    </source>
</evidence>
<organism evidence="6 7">
    <name type="scientific">Nonomuraea harbinensis</name>
    <dbReference type="NCBI Taxonomy" id="1286938"/>
    <lineage>
        <taxon>Bacteria</taxon>
        <taxon>Bacillati</taxon>
        <taxon>Actinomycetota</taxon>
        <taxon>Actinomycetes</taxon>
        <taxon>Streptosporangiales</taxon>
        <taxon>Streptosporangiaceae</taxon>
        <taxon>Nonomuraea</taxon>
    </lineage>
</organism>
<dbReference type="Pfam" id="PF03704">
    <property type="entry name" value="BTAD"/>
    <property type="match status" value="1"/>
</dbReference>
<dbReference type="EMBL" id="JBHSNW010000014">
    <property type="protein sequence ID" value="MFC5818534.1"/>
    <property type="molecule type" value="Genomic_DNA"/>
</dbReference>
<dbReference type="SMART" id="SM00028">
    <property type="entry name" value="TPR"/>
    <property type="match status" value="5"/>
</dbReference>
<dbReference type="InterPro" id="IPR019734">
    <property type="entry name" value="TPR_rpt"/>
</dbReference>
<dbReference type="Proteomes" id="UP001596096">
    <property type="component" value="Unassembled WGS sequence"/>
</dbReference>
<dbReference type="Pfam" id="PF00486">
    <property type="entry name" value="Trans_reg_C"/>
    <property type="match status" value="1"/>
</dbReference>
<protein>
    <submittedName>
        <fullName evidence="6">BTAD domain-containing putative transcriptional regulator</fullName>
    </submittedName>
</protein>
<gene>
    <name evidence="6" type="ORF">ACFPUY_25825</name>
</gene>
<feature type="domain" description="OmpR/PhoB-type" evidence="5">
    <location>
        <begin position="11"/>
        <end position="111"/>
    </location>
</feature>
<keyword evidence="3" id="KW-0804">Transcription</keyword>
<keyword evidence="1" id="KW-0805">Transcription regulation</keyword>
<feature type="DNA-binding region" description="OmpR/PhoB-type" evidence="4">
    <location>
        <begin position="11"/>
        <end position="111"/>
    </location>
</feature>
<evidence type="ECO:0000313" key="6">
    <source>
        <dbReference type="EMBL" id="MFC5818534.1"/>
    </source>
</evidence>
<accession>A0ABW1C0G5</accession>
<dbReference type="InterPro" id="IPR001867">
    <property type="entry name" value="OmpR/PhoB-type_DNA-bd"/>
</dbReference>
<proteinExistence type="predicted"/>
<evidence type="ECO:0000313" key="7">
    <source>
        <dbReference type="Proteomes" id="UP001596096"/>
    </source>
</evidence>
<dbReference type="PANTHER" id="PTHR35807">
    <property type="entry name" value="TRANSCRIPTIONAL REGULATOR REDD-RELATED"/>
    <property type="match status" value="1"/>
</dbReference>
<dbReference type="PANTHER" id="PTHR35807:SF1">
    <property type="entry name" value="TRANSCRIPTIONAL REGULATOR REDD"/>
    <property type="match status" value="1"/>
</dbReference>
<evidence type="ECO:0000256" key="3">
    <source>
        <dbReference type="ARBA" id="ARBA00023163"/>
    </source>
</evidence>
<dbReference type="PROSITE" id="PS51755">
    <property type="entry name" value="OMPR_PHOB"/>
    <property type="match status" value="1"/>
</dbReference>
<comment type="caution">
    <text evidence="6">The sequence shown here is derived from an EMBL/GenBank/DDBJ whole genome shotgun (WGS) entry which is preliminary data.</text>
</comment>
<dbReference type="InterPro" id="IPR005158">
    <property type="entry name" value="BTAD"/>
</dbReference>
<evidence type="ECO:0000256" key="1">
    <source>
        <dbReference type="ARBA" id="ARBA00023015"/>
    </source>
</evidence>
<dbReference type="RefSeq" id="WP_219551980.1">
    <property type="nucleotide sequence ID" value="NZ_JAHKRN010000085.1"/>
</dbReference>
<dbReference type="SMART" id="SM00862">
    <property type="entry name" value="Trans_reg_C"/>
    <property type="match status" value="1"/>
</dbReference>
<evidence type="ECO:0000259" key="5">
    <source>
        <dbReference type="PROSITE" id="PS51755"/>
    </source>
</evidence>
<dbReference type="InterPro" id="IPR051677">
    <property type="entry name" value="AfsR-DnrI-RedD_regulator"/>
</dbReference>
<sequence>MAMKHAPADSTGTIPAGPPVEFRLLGEVEAAADGRLVDLGHARQRRVLAVLLIEANRVVSADQILDRVWGEAPPQRARAAVHGYLCRLRRVLTEMDGVGLVRRPGGYALTADPMTVDLLKFRKLVAEAREAEEGGTALALFDRALRLWRGDLVAGHDSAWLNDVRHGVALERLTAELDRNDLVLDRGGHAGLLAELTASASAHPLDERIAGQLMLALYRCGRQAGALDVYERLRRLLAEELGAGPTRALRDLHVRILTTDPALVVREPVKVAERPVQPLIPRQLPAPPRSFTGRARQLAALGEAMRAPSGLGGTVTISGAGGLGKTWLALRWAHENADRFPDGQLHVNLRGFDPAADPLHPAVAVRSFLDALGVPPAVIPPDPEAQAAMYRHLTAGRRMLIVLDNARDSAHVAPLLPATPTCAVLVTSRRRLTGLITAHGARPLVLDVLTEAESRRLLTREFSASRTAAEPEAVAAVIRHCGGLPLALGVIAARAAVHPGLSLGVLAGELRQATTRLDALDGGELAVNLRAVLSCSYDALSSGAARVFALLGRAPGPEISLPAVASLTALTVTRTRALLRELVNAHLLDEPVPDRYRAHDLVLLYAAELSGRLDAGGAGLRRLLDHYLHTAHRADRALSPHREPLTLPPPRPGVVVADIADHRAARAWFGAEYPALLATVDDAGSDAYVCRLGWALMTFCDRRGLWHDQAATQRAALEAARRLADRPAEAHAHCGLALAYISVRRYGDAGEHLRQALRLFRALGDRAGQAHAHRCMARLFAQQGHHREALPHDEQAFDLFRTLKNRRGQAAGLNAIGWHHAHLGHHHRALAHCRQALSLYQEIADRQGEAATWDSLGFIRRRLGHLRQAVTCYARALALFRELGARYSEGLALSSLGDILHDAGDPAAAHRHWRDAFDILDQLGHHRAEEVRAKLGGA</sequence>
<dbReference type="SMART" id="SM01043">
    <property type="entry name" value="BTAD"/>
    <property type="match status" value="1"/>
</dbReference>
<evidence type="ECO:0000256" key="2">
    <source>
        <dbReference type="ARBA" id="ARBA00023125"/>
    </source>
</evidence>
<name>A0ABW1C0G5_9ACTN</name>
<dbReference type="CDD" id="cd15831">
    <property type="entry name" value="BTAD"/>
    <property type="match status" value="1"/>
</dbReference>
<keyword evidence="2 4" id="KW-0238">DNA-binding</keyword>